<dbReference type="AlphaFoldDB" id="A0AB73BT04"/>
<dbReference type="EMBL" id="JAAC01000234">
    <property type="protein sequence ID" value="KDE60669.1"/>
    <property type="molecule type" value="Genomic_DNA"/>
</dbReference>
<accession>A0AB73BT04</accession>
<evidence type="ECO:0000313" key="1">
    <source>
        <dbReference type="EMBL" id="KDE60669.1"/>
    </source>
</evidence>
<protein>
    <submittedName>
        <fullName evidence="1">Uncharacterized protein</fullName>
    </submittedName>
</protein>
<gene>
    <name evidence="1" type="ORF">FUSO3_12310</name>
</gene>
<name>A0AB73BT04_9FUSO</name>
<evidence type="ECO:0000313" key="2">
    <source>
        <dbReference type="Proteomes" id="UP000027473"/>
    </source>
</evidence>
<comment type="caution">
    <text evidence="1">The sequence shown here is derived from an EMBL/GenBank/DDBJ whole genome shotgun (WGS) entry which is preliminary data.</text>
</comment>
<proteinExistence type="predicted"/>
<organism evidence="1 2">
    <name type="scientific">Fusobacterium necrophorum BL</name>
    <dbReference type="NCBI Taxonomy" id="1441732"/>
    <lineage>
        <taxon>Bacteria</taxon>
        <taxon>Fusobacteriati</taxon>
        <taxon>Fusobacteriota</taxon>
        <taxon>Fusobacteriia</taxon>
        <taxon>Fusobacteriales</taxon>
        <taxon>Fusobacteriaceae</taxon>
        <taxon>Fusobacterium</taxon>
    </lineage>
</organism>
<sequence length="37" mass="4248">MNNKEEIMIVNQASLVNKICMIRGDLSCKIKCHTKIK</sequence>
<reference evidence="1 2" key="1">
    <citation type="submission" date="2014-01" db="EMBL/GenBank/DDBJ databases">
        <title>Comparative genomics of Fusobacterium necrophorum wild isolates.</title>
        <authorList>
            <person name="Kittichotirat W."/>
            <person name="Bumgarner R.E."/>
            <person name="Lawrence P."/>
        </authorList>
    </citation>
    <scope>NUCLEOTIDE SEQUENCE [LARGE SCALE GENOMIC DNA]</scope>
    <source>
        <strain evidence="1 2">BL</strain>
    </source>
</reference>
<dbReference type="Proteomes" id="UP000027473">
    <property type="component" value="Unassembled WGS sequence"/>
</dbReference>